<dbReference type="AlphaFoldDB" id="A0A453B123"/>
<dbReference type="EnsemblPlants" id="AET2Gv20329400.1">
    <property type="protein sequence ID" value="AET2Gv20329400.1"/>
    <property type="gene ID" value="AET2Gv20329400"/>
</dbReference>
<accession>A0A453B123</accession>
<reference evidence="1" key="3">
    <citation type="journal article" date="2017" name="Nature">
        <title>Genome sequence of the progenitor of the wheat D genome Aegilops tauschii.</title>
        <authorList>
            <person name="Luo M.C."/>
            <person name="Gu Y.Q."/>
            <person name="Puiu D."/>
            <person name="Wang H."/>
            <person name="Twardziok S.O."/>
            <person name="Deal K.R."/>
            <person name="Huo N."/>
            <person name="Zhu T."/>
            <person name="Wang L."/>
            <person name="Wang Y."/>
            <person name="McGuire P.E."/>
            <person name="Liu S."/>
            <person name="Long H."/>
            <person name="Ramasamy R.K."/>
            <person name="Rodriguez J.C."/>
            <person name="Van S.L."/>
            <person name="Yuan L."/>
            <person name="Wang Z."/>
            <person name="Xia Z."/>
            <person name="Xiao L."/>
            <person name="Anderson O.D."/>
            <person name="Ouyang S."/>
            <person name="Liang Y."/>
            <person name="Zimin A.V."/>
            <person name="Pertea G."/>
            <person name="Qi P."/>
            <person name="Bennetzen J.L."/>
            <person name="Dai X."/>
            <person name="Dawson M.W."/>
            <person name="Muller H.G."/>
            <person name="Kugler K."/>
            <person name="Rivarola-Duarte L."/>
            <person name="Spannagl M."/>
            <person name="Mayer K.F.X."/>
            <person name="Lu F.H."/>
            <person name="Bevan M.W."/>
            <person name="Leroy P."/>
            <person name="Li P."/>
            <person name="You F.M."/>
            <person name="Sun Q."/>
            <person name="Liu Z."/>
            <person name="Lyons E."/>
            <person name="Wicker T."/>
            <person name="Salzberg S.L."/>
            <person name="Devos K.M."/>
            <person name="Dvorak J."/>
        </authorList>
    </citation>
    <scope>NUCLEOTIDE SEQUENCE [LARGE SCALE GENOMIC DNA]</scope>
    <source>
        <strain evidence="1">cv. AL8/78</strain>
    </source>
</reference>
<proteinExistence type="predicted"/>
<evidence type="ECO:0000313" key="1">
    <source>
        <dbReference type="EnsemblPlants" id="AET2Gv20329400.1"/>
    </source>
</evidence>
<protein>
    <recommendedName>
        <fullName evidence="3">Reverse transcriptase domain-containing protein</fullName>
    </recommendedName>
</protein>
<dbReference type="Proteomes" id="UP000015105">
    <property type="component" value="Chromosome 2D"/>
</dbReference>
<sequence length="92" mass="9807">MQILASFGDATGLRVNLAKSSAVPISCSDIDLNHVLQGFGGATASLPIKYLGLPLTTGRTRLVHLQFILDRIRARLAGWKGRLLPLAGRGVL</sequence>
<reference evidence="2" key="1">
    <citation type="journal article" date="2014" name="Science">
        <title>Ancient hybridizations among the ancestral genomes of bread wheat.</title>
        <authorList>
            <consortium name="International Wheat Genome Sequencing Consortium,"/>
            <person name="Marcussen T."/>
            <person name="Sandve S.R."/>
            <person name="Heier L."/>
            <person name="Spannagl M."/>
            <person name="Pfeifer M."/>
            <person name="Jakobsen K.S."/>
            <person name="Wulff B.B."/>
            <person name="Steuernagel B."/>
            <person name="Mayer K.F."/>
            <person name="Olsen O.A."/>
        </authorList>
    </citation>
    <scope>NUCLEOTIDE SEQUENCE [LARGE SCALE GENOMIC DNA]</scope>
    <source>
        <strain evidence="2">cv. AL8/78</strain>
    </source>
</reference>
<reference evidence="1" key="4">
    <citation type="submission" date="2019-03" db="UniProtKB">
        <authorList>
            <consortium name="EnsemblPlants"/>
        </authorList>
    </citation>
    <scope>IDENTIFICATION</scope>
</reference>
<reference evidence="1" key="5">
    <citation type="journal article" date="2021" name="G3 (Bethesda)">
        <title>Aegilops tauschii genome assembly Aet v5.0 features greater sequence contiguity and improved annotation.</title>
        <authorList>
            <person name="Wang L."/>
            <person name="Zhu T."/>
            <person name="Rodriguez J.C."/>
            <person name="Deal K.R."/>
            <person name="Dubcovsky J."/>
            <person name="McGuire P.E."/>
            <person name="Lux T."/>
            <person name="Spannagl M."/>
            <person name="Mayer K.F.X."/>
            <person name="Baldrich P."/>
            <person name="Meyers B.C."/>
            <person name="Huo N."/>
            <person name="Gu Y.Q."/>
            <person name="Zhou H."/>
            <person name="Devos K.M."/>
            <person name="Bennetzen J.L."/>
            <person name="Unver T."/>
            <person name="Budak H."/>
            <person name="Gulick P.J."/>
            <person name="Galiba G."/>
            <person name="Kalapos B."/>
            <person name="Nelson D.R."/>
            <person name="Li P."/>
            <person name="You F.M."/>
            <person name="Luo M.C."/>
            <person name="Dvorak J."/>
        </authorList>
    </citation>
    <scope>NUCLEOTIDE SEQUENCE [LARGE SCALE GENOMIC DNA]</scope>
    <source>
        <strain evidence="1">cv. AL8/78</strain>
    </source>
</reference>
<reference evidence="2" key="2">
    <citation type="journal article" date="2017" name="Nat. Plants">
        <title>The Aegilops tauschii genome reveals multiple impacts of transposons.</title>
        <authorList>
            <person name="Zhao G."/>
            <person name="Zou C."/>
            <person name="Li K."/>
            <person name="Wang K."/>
            <person name="Li T."/>
            <person name="Gao L."/>
            <person name="Zhang X."/>
            <person name="Wang H."/>
            <person name="Yang Z."/>
            <person name="Liu X."/>
            <person name="Jiang W."/>
            <person name="Mao L."/>
            <person name="Kong X."/>
            <person name="Jiao Y."/>
            <person name="Jia J."/>
        </authorList>
    </citation>
    <scope>NUCLEOTIDE SEQUENCE [LARGE SCALE GENOMIC DNA]</scope>
    <source>
        <strain evidence="2">cv. AL8/78</strain>
    </source>
</reference>
<evidence type="ECO:0000313" key="2">
    <source>
        <dbReference type="Proteomes" id="UP000015105"/>
    </source>
</evidence>
<dbReference type="PANTHER" id="PTHR33116:SF87">
    <property type="entry name" value="OS01G0158850 PROTEIN"/>
    <property type="match status" value="1"/>
</dbReference>
<name>A0A453B123_AEGTS</name>
<dbReference type="PANTHER" id="PTHR33116">
    <property type="entry name" value="REVERSE TRANSCRIPTASE ZINC-BINDING DOMAIN-CONTAINING PROTEIN-RELATED-RELATED"/>
    <property type="match status" value="1"/>
</dbReference>
<organism evidence="1 2">
    <name type="scientific">Aegilops tauschii subsp. strangulata</name>
    <name type="common">Goatgrass</name>
    <dbReference type="NCBI Taxonomy" id="200361"/>
    <lineage>
        <taxon>Eukaryota</taxon>
        <taxon>Viridiplantae</taxon>
        <taxon>Streptophyta</taxon>
        <taxon>Embryophyta</taxon>
        <taxon>Tracheophyta</taxon>
        <taxon>Spermatophyta</taxon>
        <taxon>Magnoliopsida</taxon>
        <taxon>Liliopsida</taxon>
        <taxon>Poales</taxon>
        <taxon>Poaceae</taxon>
        <taxon>BOP clade</taxon>
        <taxon>Pooideae</taxon>
        <taxon>Triticodae</taxon>
        <taxon>Triticeae</taxon>
        <taxon>Triticinae</taxon>
        <taxon>Aegilops</taxon>
    </lineage>
</organism>
<dbReference type="STRING" id="200361.A0A453B123"/>
<keyword evidence="2" id="KW-1185">Reference proteome</keyword>
<evidence type="ECO:0008006" key="3">
    <source>
        <dbReference type="Google" id="ProtNLM"/>
    </source>
</evidence>
<dbReference type="Gramene" id="AET2Gv20329400.1">
    <property type="protein sequence ID" value="AET2Gv20329400.1"/>
    <property type="gene ID" value="AET2Gv20329400"/>
</dbReference>